<keyword evidence="3" id="KW-1185">Reference proteome</keyword>
<evidence type="ECO:0000256" key="1">
    <source>
        <dbReference type="SAM" id="MobiDB-lite"/>
    </source>
</evidence>
<sequence>MQRLAGRVLQRHGQCLALAVQVDLTEELVAVGGWQVGLAFRRRLLEHHLGAEGGVELAGAEGAGVQRAADELPERGEVLEARALRRVVMRRRVVHIGGQPHHVVDRLVADRLEQPGDLLLAAQRLAGLVVGHGLEAIVVAHHQADGHVGGDDLPGGGGIAQRIQQPAQLLRAEQIGAALLTVAVVGAAEGAHVEHEHFQARAVGEAAVDAPGRLGALTQRHVLEEGLAAAGGQQRGVLLGVAVVFQQLAGIPVVGGLVVVPLGQHRHLGVEAPHVGVQQVVGVLAAEFLQGLGHLELLRRHPVAPQAAVGELDALLQRAVGVDGVAGVDEEVGALVEHGGVGGHAAARLVDAPALAHGVAGPHEAHVAWRLRRQAQPAGDRFADRTVVAQGGEAHPVVHLVHAAEPGGVQLRGEAAGRQRFGAVKLAGGAELGVVGDLEQHPGRAVDPRPQHGAVGEHVAAHHAAVDDRAPGFGQHDAGGDQAGAQRGAAGQAELEYAASRHAHDPSLLRGESPRMAAVDDAGLAAV</sequence>
<proteinExistence type="predicted"/>
<reference evidence="2 3" key="1">
    <citation type="submission" date="2019-07" db="EMBL/GenBank/DDBJ databases">
        <title>Whole genome shotgun sequence of Halomonas halophila NBRC 102604.</title>
        <authorList>
            <person name="Hosoyama A."/>
            <person name="Uohara A."/>
            <person name="Ohji S."/>
            <person name="Ichikawa N."/>
        </authorList>
    </citation>
    <scope>NUCLEOTIDE SEQUENCE [LARGE SCALE GENOMIC DNA]</scope>
    <source>
        <strain evidence="2 3">NBRC 102604</strain>
    </source>
</reference>
<gene>
    <name evidence="2" type="ORF">HHA04nite_19650</name>
</gene>
<name>A0ABQ0U4N8_9GAMM</name>
<evidence type="ECO:0000313" key="2">
    <source>
        <dbReference type="EMBL" id="GEK73421.1"/>
    </source>
</evidence>
<comment type="caution">
    <text evidence="2">The sequence shown here is derived from an EMBL/GenBank/DDBJ whole genome shotgun (WGS) entry which is preliminary data.</text>
</comment>
<organism evidence="2 3">
    <name type="scientific">Halomonas halophila</name>
    <dbReference type="NCBI Taxonomy" id="29573"/>
    <lineage>
        <taxon>Bacteria</taxon>
        <taxon>Pseudomonadati</taxon>
        <taxon>Pseudomonadota</taxon>
        <taxon>Gammaproteobacteria</taxon>
        <taxon>Oceanospirillales</taxon>
        <taxon>Halomonadaceae</taxon>
        <taxon>Halomonas</taxon>
    </lineage>
</organism>
<accession>A0ABQ0U4N8</accession>
<feature type="region of interest" description="Disordered" evidence="1">
    <location>
        <begin position="469"/>
        <end position="514"/>
    </location>
</feature>
<protein>
    <submittedName>
        <fullName evidence="2">Uncharacterized protein</fullName>
    </submittedName>
</protein>
<feature type="compositionally biased region" description="Low complexity" evidence="1">
    <location>
        <begin position="483"/>
        <end position="493"/>
    </location>
</feature>
<evidence type="ECO:0000313" key="3">
    <source>
        <dbReference type="Proteomes" id="UP000321121"/>
    </source>
</evidence>
<dbReference type="Proteomes" id="UP000321121">
    <property type="component" value="Unassembled WGS sequence"/>
</dbReference>
<dbReference type="EMBL" id="BJUS01000021">
    <property type="protein sequence ID" value="GEK73421.1"/>
    <property type="molecule type" value="Genomic_DNA"/>
</dbReference>